<evidence type="ECO:0000313" key="1">
    <source>
        <dbReference type="EMBL" id="SUO95170.1"/>
    </source>
</evidence>
<reference evidence="1 2" key="1">
    <citation type="submission" date="2018-06" db="EMBL/GenBank/DDBJ databases">
        <authorList>
            <consortium name="Pathogen Informatics"/>
            <person name="Doyle S."/>
        </authorList>
    </citation>
    <scope>NUCLEOTIDE SEQUENCE [LARGE SCALE GENOMIC DNA]</scope>
    <source>
        <strain evidence="1 2">NCTC13337</strain>
    </source>
</reference>
<sequence>MDINFDLLVEALARLIAEKSKHPHVYLNIRWWFEKYTKHTLTKNTSFNILIFKYLTVIGLFDNIPAYFSNHY</sequence>
<keyword evidence="2" id="KW-1185">Reference proteome</keyword>
<name>A0A380MRD7_9GAMM</name>
<organism evidence="1 2">
    <name type="scientific">Suttonella ornithocola</name>
    <dbReference type="NCBI Taxonomy" id="279832"/>
    <lineage>
        <taxon>Bacteria</taxon>
        <taxon>Pseudomonadati</taxon>
        <taxon>Pseudomonadota</taxon>
        <taxon>Gammaproteobacteria</taxon>
        <taxon>Cardiobacteriales</taxon>
        <taxon>Cardiobacteriaceae</taxon>
        <taxon>Suttonella</taxon>
    </lineage>
</organism>
<dbReference type="EMBL" id="UHIC01000001">
    <property type="protein sequence ID" value="SUO95170.1"/>
    <property type="molecule type" value="Genomic_DNA"/>
</dbReference>
<evidence type="ECO:0000313" key="2">
    <source>
        <dbReference type="Proteomes" id="UP000254601"/>
    </source>
</evidence>
<proteinExistence type="predicted"/>
<gene>
    <name evidence="1" type="ORF">NCTC13337_01137</name>
</gene>
<dbReference type="AlphaFoldDB" id="A0A380MRD7"/>
<accession>A0A380MRD7</accession>
<dbReference type="Proteomes" id="UP000254601">
    <property type="component" value="Unassembled WGS sequence"/>
</dbReference>
<protein>
    <submittedName>
        <fullName evidence="1">Uncharacterized protein</fullName>
    </submittedName>
</protein>